<evidence type="ECO:0000313" key="1">
    <source>
        <dbReference type="EMBL" id="WKN38290.1"/>
    </source>
</evidence>
<sequence length="153" mass="18074">MTKDSIIDLDRYLEKKGYYAMNPIINLDEINQSILDQWDNHLKDSIVNDLKRKLKEVEIIKTRSLFDLISDEQGATLYKLFLDLKDEDEKIEVIIKLIVSYELAVIYLGSRHANENKYIGKSKILKMVFKELKKADENFGYFHPIDFYKFMIG</sequence>
<protein>
    <submittedName>
        <fullName evidence="1">Uncharacterized protein</fullName>
    </submittedName>
</protein>
<dbReference type="EMBL" id="CP120682">
    <property type="protein sequence ID" value="WKN38290.1"/>
    <property type="molecule type" value="Genomic_DNA"/>
</dbReference>
<dbReference type="AlphaFoldDB" id="A0AA49JHH9"/>
<name>A0AA49JHH9_9BACT</name>
<proteinExistence type="predicted"/>
<accession>A0AA49JHH9</accession>
<organism evidence="1">
    <name type="scientific">Roseihalotalea indica</name>
    <dbReference type="NCBI Taxonomy" id="2867963"/>
    <lineage>
        <taxon>Bacteria</taxon>
        <taxon>Pseudomonadati</taxon>
        <taxon>Bacteroidota</taxon>
        <taxon>Cytophagia</taxon>
        <taxon>Cytophagales</taxon>
        <taxon>Catalimonadaceae</taxon>
        <taxon>Roseihalotalea</taxon>
    </lineage>
</organism>
<gene>
    <name evidence="1" type="ORF">K4G66_06190</name>
</gene>
<reference evidence="1" key="2">
    <citation type="journal article" date="2024" name="Antonie Van Leeuwenhoek">
        <title>Roseihalotalea indica gen. nov., sp. nov., a halophilic Bacteroidetes from mesopelagic Southwest Indian Ocean with higher carbohydrate metabolic potential.</title>
        <authorList>
            <person name="Chen B."/>
            <person name="Zhang M."/>
            <person name="Lin D."/>
            <person name="Ye J."/>
            <person name="Tang K."/>
        </authorList>
    </citation>
    <scope>NUCLEOTIDE SEQUENCE</scope>
    <source>
        <strain evidence="1">TK19036</strain>
    </source>
</reference>
<reference evidence="1" key="1">
    <citation type="journal article" date="2023" name="Comput. Struct. Biotechnol. J.">
        <title>Discovery of a novel marine Bacteroidetes with a rich repertoire of carbohydrate-active enzymes.</title>
        <authorList>
            <person name="Chen B."/>
            <person name="Liu G."/>
            <person name="Chen Q."/>
            <person name="Wang H."/>
            <person name="Liu L."/>
            <person name="Tang K."/>
        </authorList>
    </citation>
    <scope>NUCLEOTIDE SEQUENCE</scope>
    <source>
        <strain evidence="1">TK19036</strain>
    </source>
</reference>